<keyword evidence="4 7" id="KW-0067">ATP-binding</keyword>
<reference evidence="7" key="1">
    <citation type="journal article" date="2021" name="PeerJ">
        <title>Extensive microbial diversity within the chicken gut microbiome revealed by metagenomics and culture.</title>
        <authorList>
            <person name="Gilroy R."/>
            <person name="Ravi A."/>
            <person name="Getino M."/>
            <person name="Pursley I."/>
            <person name="Horton D.L."/>
            <person name="Alikhan N.F."/>
            <person name="Baker D."/>
            <person name="Gharbi K."/>
            <person name="Hall N."/>
            <person name="Watson M."/>
            <person name="Adriaenssens E.M."/>
            <person name="Foster-Nyarko E."/>
            <person name="Jarju S."/>
            <person name="Secka A."/>
            <person name="Antonio M."/>
            <person name="Oren A."/>
            <person name="Chaudhuri R.R."/>
            <person name="La Ragione R."/>
            <person name="Hildebrand F."/>
            <person name="Pallen M.J."/>
        </authorList>
    </citation>
    <scope>NUCLEOTIDE SEQUENCE</scope>
    <source>
        <strain evidence="7">ChiGjej1B1-98</strain>
    </source>
</reference>
<dbReference type="PANTHER" id="PTHR43117:SF4">
    <property type="entry name" value="OSMOPROTECTANT IMPORT ATP-BINDING PROTEIN OSMV"/>
    <property type="match status" value="1"/>
</dbReference>
<dbReference type="PROSITE" id="PS50893">
    <property type="entry name" value="ABC_TRANSPORTER_2"/>
    <property type="match status" value="1"/>
</dbReference>
<dbReference type="FunFam" id="3.40.50.300:FF:000425">
    <property type="entry name" value="Probable ABC transporter, ATP-binding subunit"/>
    <property type="match status" value="1"/>
</dbReference>
<dbReference type="Proteomes" id="UP000824005">
    <property type="component" value="Unassembled WGS sequence"/>
</dbReference>
<dbReference type="SUPFAM" id="SSF52540">
    <property type="entry name" value="P-loop containing nucleoside triphosphate hydrolases"/>
    <property type="match status" value="1"/>
</dbReference>
<dbReference type="EMBL" id="DXDC01000270">
    <property type="protein sequence ID" value="HIY66381.1"/>
    <property type="molecule type" value="Genomic_DNA"/>
</dbReference>
<dbReference type="SUPFAM" id="SSF54631">
    <property type="entry name" value="CBS-domain pair"/>
    <property type="match status" value="1"/>
</dbReference>
<dbReference type="Gene3D" id="3.40.50.300">
    <property type="entry name" value="P-loop containing nucleotide triphosphate hydrolases"/>
    <property type="match status" value="1"/>
</dbReference>
<evidence type="ECO:0000313" key="7">
    <source>
        <dbReference type="EMBL" id="HIY66381.1"/>
    </source>
</evidence>
<dbReference type="InterPro" id="IPR046342">
    <property type="entry name" value="CBS_dom_sf"/>
</dbReference>
<proteinExistence type="inferred from homology"/>
<dbReference type="EC" id="7.6.2.9" evidence="5"/>
<gene>
    <name evidence="7" type="ORF">H9830_08920</name>
</gene>
<comment type="caution">
    <text evidence="7">The sequence shown here is derived from an EMBL/GenBank/DDBJ whole genome shotgun (WGS) entry which is preliminary data.</text>
</comment>
<protein>
    <recommendedName>
        <fullName evidence="5">ABC-type quaternary amine transporter</fullName>
        <ecNumber evidence="5">7.6.2.9</ecNumber>
    </recommendedName>
</protein>
<evidence type="ECO:0000256" key="5">
    <source>
        <dbReference type="ARBA" id="ARBA00066388"/>
    </source>
</evidence>
<dbReference type="GO" id="GO:0015418">
    <property type="term" value="F:ABC-type quaternary ammonium compound transporting activity"/>
    <property type="evidence" value="ECO:0007669"/>
    <property type="project" value="UniProtKB-EC"/>
</dbReference>
<evidence type="ECO:0000256" key="4">
    <source>
        <dbReference type="ARBA" id="ARBA00022840"/>
    </source>
</evidence>
<organism evidence="7 8">
    <name type="scientific">Candidatus Agrococcus pullicola</name>
    <dbReference type="NCBI Taxonomy" id="2838429"/>
    <lineage>
        <taxon>Bacteria</taxon>
        <taxon>Bacillati</taxon>
        <taxon>Actinomycetota</taxon>
        <taxon>Actinomycetes</taxon>
        <taxon>Micrococcales</taxon>
        <taxon>Microbacteriaceae</taxon>
        <taxon>Agrococcus</taxon>
    </lineage>
</organism>
<sequence>MTTMITLDDIGKKYPGSARLAVQNLNLEVEKGETLVLLGPSGCGKTTTLEMINRLVTPTSGNIFINGRNTSTLKTTELRREIGYVIQDAGLFPHRTVAQNIATVPQLLKWQPERIEGRVDELLEMAHLAPDEYRNRMPSELSGGQRQRVGVARALAADPDVILMDEPFGALDPITRGHQQSEFLRLQDEIHKTIVFVTHDIDEALRMGDRIAVFGSDSTIEQLDTPMRLITAPASPYVENFVGGDTTMRVLGLMEVRADEQSPSSAEIEIVESGTPTNEIRIAGSEVRDVLVTDDRGRPQRWVLADALDDLSGTVSHLPGSAPVEIEAGSSMREAAGALLSMPGENPRAVIVNEDGRATGALTLADVQRAIAESSAPPSEQVGERE</sequence>
<feature type="domain" description="ABC transporter" evidence="6">
    <location>
        <begin position="5"/>
        <end position="242"/>
    </location>
</feature>
<dbReference type="SMART" id="SM00382">
    <property type="entry name" value="AAA"/>
    <property type="match status" value="1"/>
</dbReference>
<evidence type="ECO:0000313" key="8">
    <source>
        <dbReference type="Proteomes" id="UP000824005"/>
    </source>
</evidence>
<evidence type="ECO:0000256" key="1">
    <source>
        <dbReference type="ARBA" id="ARBA00005417"/>
    </source>
</evidence>
<comment type="similarity">
    <text evidence="1">Belongs to the ABC transporter superfamily.</text>
</comment>
<keyword evidence="3" id="KW-0547">Nucleotide-binding</keyword>
<dbReference type="InterPro" id="IPR017871">
    <property type="entry name" value="ABC_transporter-like_CS"/>
</dbReference>
<reference evidence="7" key="2">
    <citation type="submission" date="2021-04" db="EMBL/GenBank/DDBJ databases">
        <authorList>
            <person name="Gilroy R."/>
        </authorList>
    </citation>
    <scope>NUCLEOTIDE SEQUENCE</scope>
    <source>
        <strain evidence="7">ChiGjej1B1-98</strain>
    </source>
</reference>
<dbReference type="PANTHER" id="PTHR43117">
    <property type="entry name" value="OSMOPROTECTANT IMPORT ATP-BINDING PROTEIN OSMV"/>
    <property type="match status" value="1"/>
</dbReference>
<dbReference type="GO" id="GO:0016887">
    <property type="term" value="F:ATP hydrolysis activity"/>
    <property type="evidence" value="ECO:0007669"/>
    <property type="project" value="InterPro"/>
</dbReference>
<accession>A0A9D1YVU3</accession>
<evidence type="ECO:0000256" key="2">
    <source>
        <dbReference type="ARBA" id="ARBA00022448"/>
    </source>
</evidence>
<keyword evidence="2" id="KW-0813">Transport</keyword>
<evidence type="ECO:0000256" key="3">
    <source>
        <dbReference type="ARBA" id="ARBA00022741"/>
    </source>
</evidence>
<name>A0A9D1YVU3_9MICO</name>
<evidence type="ECO:0000259" key="6">
    <source>
        <dbReference type="PROSITE" id="PS50893"/>
    </source>
</evidence>
<dbReference type="GO" id="GO:0005524">
    <property type="term" value="F:ATP binding"/>
    <property type="evidence" value="ECO:0007669"/>
    <property type="project" value="UniProtKB-KW"/>
</dbReference>
<dbReference type="PROSITE" id="PS00211">
    <property type="entry name" value="ABC_TRANSPORTER_1"/>
    <property type="match status" value="1"/>
</dbReference>
<dbReference type="InterPro" id="IPR027417">
    <property type="entry name" value="P-loop_NTPase"/>
</dbReference>
<dbReference type="AlphaFoldDB" id="A0A9D1YVU3"/>
<dbReference type="InterPro" id="IPR003439">
    <property type="entry name" value="ABC_transporter-like_ATP-bd"/>
</dbReference>
<dbReference type="Pfam" id="PF00005">
    <property type="entry name" value="ABC_tran"/>
    <property type="match status" value="1"/>
</dbReference>
<dbReference type="InterPro" id="IPR003593">
    <property type="entry name" value="AAA+_ATPase"/>
</dbReference>